<evidence type="ECO:0000313" key="2">
    <source>
        <dbReference type="Proteomes" id="UP001055072"/>
    </source>
</evidence>
<name>A0ACB8TLT1_9APHY</name>
<reference evidence="1" key="1">
    <citation type="journal article" date="2021" name="Environ. Microbiol.">
        <title>Gene family expansions and transcriptome signatures uncover fungal adaptations to wood decay.</title>
        <authorList>
            <person name="Hage H."/>
            <person name="Miyauchi S."/>
            <person name="Viragh M."/>
            <person name="Drula E."/>
            <person name="Min B."/>
            <person name="Chaduli D."/>
            <person name="Navarro D."/>
            <person name="Favel A."/>
            <person name="Norest M."/>
            <person name="Lesage-Meessen L."/>
            <person name="Balint B."/>
            <person name="Merenyi Z."/>
            <person name="de Eugenio L."/>
            <person name="Morin E."/>
            <person name="Martinez A.T."/>
            <person name="Baldrian P."/>
            <person name="Stursova M."/>
            <person name="Martinez M.J."/>
            <person name="Novotny C."/>
            <person name="Magnuson J.K."/>
            <person name="Spatafora J.W."/>
            <person name="Maurice S."/>
            <person name="Pangilinan J."/>
            <person name="Andreopoulos W."/>
            <person name="LaButti K."/>
            <person name="Hundley H."/>
            <person name="Na H."/>
            <person name="Kuo A."/>
            <person name="Barry K."/>
            <person name="Lipzen A."/>
            <person name="Henrissat B."/>
            <person name="Riley R."/>
            <person name="Ahrendt S."/>
            <person name="Nagy L.G."/>
            <person name="Grigoriev I.V."/>
            <person name="Martin F."/>
            <person name="Rosso M.N."/>
        </authorList>
    </citation>
    <scope>NUCLEOTIDE SEQUENCE</scope>
    <source>
        <strain evidence="1">CBS 384.51</strain>
    </source>
</reference>
<dbReference type="Proteomes" id="UP001055072">
    <property type="component" value="Unassembled WGS sequence"/>
</dbReference>
<evidence type="ECO:0000313" key="1">
    <source>
        <dbReference type="EMBL" id="KAI0082970.1"/>
    </source>
</evidence>
<protein>
    <submittedName>
        <fullName evidence="1">Uncharacterized protein</fullName>
    </submittedName>
</protein>
<gene>
    <name evidence="1" type="ORF">BDY19DRAFT_910951</name>
</gene>
<proteinExistence type="predicted"/>
<organism evidence="1 2">
    <name type="scientific">Irpex rosettiformis</name>
    <dbReference type="NCBI Taxonomy" id="378272"/>
    <lineage>
        <taxon>Eukaryota</taxon>
        <taxon>Fungi</taxon>
        <taxon>Dikarya</taxon>
        <taxon>Basidiomycota</taxon>
        <taxon>Agaricomycotina</taxon>
        <taxon>Agaricomycetes</taxon>
        <taxon>Polyporales</taxon>
        <taxon>Irpicaceae</taxon>
        <taxon>Irpex</taxon>
    </lineage>
</organism>
<sequence length="181" mass="19858">MSRPTTPPRAHTHTPSPPLAVPSAPAPLGLMARMSLVTDEPEAGPSGQQQQRSSSPVAFAYVEEILSQKGSTAPSTRGSGSPTSKLLNKFGFSFRKKSDSSSTERVHAPTSKGSMAATYRPDRVRPELTPAEIRQQEDQEIEDANWRKFVADPDAMNVDEARDFMKSRMDPSEVQHLLRRA</sequence>
<dbReference type="EMBL" id="MU275040">
    <property type="protein sequence ID" value="KAI0082970.1"/>
    <property type="molecule type" value="Genomic_DNA"/>
</dbReference>
<keyword evidence="2" id="KW-1185">Reference proteome</keyword>
<comment type="caution">
    <text evidence="1">The sequence shown here is derived from an EMBL/GenBank/DDBJ whole genome shotgun (WGS) entry which is preliminary data.</text>
</comment>
<accession>A0ACB8TLT1</accession>